<proteinExistence type="predicted"/>
<sequence length="31" mass="3704">MWNQYGIYSTRLGNRLNNRISDDLTDLDVLF</sequence>
<protein>
    <submittedName>
        <fullName evidence="1">Uncharacterized protein</fullName>
    </submittedName>
</protein>
<organism evidence="1">
    <name type="scientific">Utricularia reniformis</name>
    <dbReference type="NCBI Taxonomy" id="192314"/>
    <lineage>
        <taxon>Eukaryota</taxon>
        <taxon>Viridiplantae</taxon>
        <taxon>Streptophyta</taxon>
        <taxon>Embryophyta</taxon>
        <taxon>Tracheophyta</taxon>
        <taxon>Spermatophyta</taxon>
        <taxon>Magnoliopsida</taxon>
        <taxon>eudicotyledons</taxon>
        <taxon>Gunneridae</taxon>
        <taxon>Pentapetalae</taxon>
        <taxon>asterids</taxon>
        <taxon>lamiids</taxon>
        <taxon>Lamiales</taxon>
        <taxon>Lentibulariaceae</taxon>
        <taxon>Utricularia</taxon>
    </lineage>
</organism>
<dbReference type="EMBL" id="KY774314">
    <property type="protein sequence ID" value="ART31507.1"/>
    <property type="molecule type" value="Genomic_DNA"/>
</dbReference>
<keyword evidence="1" id="KW-0496">Mitochondrion</keyword>
<accession>A0A1Y0B286</accession>
<name>A0A1Y0B286_9LAMI</name>
<dbReference type="AlphaFoldDB" id="A0A1Y0B286"/>
<reference evidence="1" key="1">
    <citation type="submission" date="2017-03" db="EMBL/GenBank/DDBJ databases">
        <title>The mitochondrial genome of the carnivorous plant Utricularia reniformis (Lentibulariaceae): structure, comparative analysis and evolutionary landmarks.</title>
        <authorList>
            <person name="Silva S.R."/>
            <person name="Alvarenga D.O."/>
            <person name="Michael T.P."/>
            <person name="Miranda V.F.O."/>
            <person name="Varani A.M."/>
        </authorList>
    </citation>
    <scope>NUCLEOTIDE SEQUENCE</scope>
</reference>
<geneLocation type="mitochondrion" evidence="1"/>
<evidence type="ECO:0000313" key="1">
    <source>
        <dbReference type="EMBL" id="ART31507.1"/>
    </source>
</evidence>
<gene>
    <name evidence="1" type="ORF">AEK19_MT1306</name>
</gene>